<accession>A0A8X6F2T9</accession>
<name>A0A8X6F2T9_TRICU</name>
<sequence length="97" mass="10949">MSAVFQLKRHGAVISCQNPSVSVMNNQVLCFPFELTSQTVVALHMQCSVTAVSIHHETSHLRFLMTGVTLLTANSKSYREFFSHVRQRKVQNEIAQD</sequence>
<gene>
    <name evidence="1" type="ORF">TNCT_624431</name>
</gene>
<organism evidence="1 2">
    <name type="scientific">Trichonephila clavata</name>
    <name type="common">Joro spider</name>
    <name type="synonym">Nephila clavata</name>
    <dbReference type="NCBI Taxonomy" id="2740835"/>
    <lineage>
        <taxon>Eukaryota</taxon>
        <taxon>Metazoa</taxon>
        <taxon>Ecdysozoa</taxon>
        <taxon>Arthropoda</taxon>
        <taxon>Chelicerata</taxon>
        <taxon>Arachnida</taxon>
        <taxon>Araneae</taxon>
        <taxon>Araneomorphae</taxon>
        <taxon>Entelegynae</taxon>
        <taxon>Araneoidea</taxon>
        <taxon>Nephilidae</taxon>
        <taxon>Trichonephila</taxon>
    </lineage>
</organism>
<dbReference type="Proteomes" id="UP000887116">
    <property type="component" value="Unassembled WGS sequence"/>
</dbReference>
<proteinExistence type="predicted"/>
<reference evidence="1" key="1">
    <citation type="submission" date="2020-07" db="EMBL/GenBank/DDBJ databases">
        <title>Multicomponent nature underlies the extraordinary mechanical properties of spider dragline silk.</title>
        <authorList>
            <person name="Kono N."/>
            <person name="Nakamura H."/>
            <person name="Mori M."/>
            <person name="Yoshida Y."/>
            <person name="Ohtoshi R."/>
            <person name="Malay A.D."/>
            <person name="Moran D.A.P."/>
            <person name="Tomita M."/>
            <person name="Numata K."/>
            <person name="Arakawa K."/>
        </authorList>
    </citation>
    <scope>NUCLEOTIDE SEQUENCE</scope>
</reference>
<keyword evidence="2" id="KW-1185">Reference proteome</keyword>
<comment type="caution">
    <text evidence="1">The sequence shown here is derived from an EMBL/GenBank/DDBJ whole genome shotgun (WGS) entry which is preliminary data.</text>
</comment>
<protein>
    <submittedName>
        <fullName evidence="1">Uncharacterized protein</fullName>
    </submittedName>
</protein>
<evidence type="ECO:0000313" key="1">
    <source>
        <dbReference type="EMBL" id="GFQ67949.1"/>
    </source>
</evidence>
<dbReference type="AlphaFoldDB" id="A0A8X6F2T9"/>
<evidence type="ECO:0000313" key="2">
    <source>
        <dbReference type="Proteomes" id="UP000887116"/>
    </source>
</evidence>
<dbReference type="EMBL" id="BMAO01020515">
    <property type="protein sequence ID" value="GFQ67949.1"/>
    <property type="molecule type" value="Genomic_DNA"/>
</dbReference>